<comment type="caution">
    <text evidence="3">The sequence shown here is derived from an EMBL/GenBank/DDBJ whole genome shotgun (WGS) entry which is preliminary data.</text>
</comment>
<feature type="region of interest" description="Disordered" evidence="1">
    <location>
        <begin position="1"/>
        <end position="46"/>
    </location>
</feature>
<dbReference type="RefSeq" id="WP_137320067.1">
    <property type="nucleotide sequence ID" value="NZ_BAABGL010000001.1"/>
</dbReference>
<dbReference type="Pfam" id="PF07179">
    <property type="entry name" value="SseB"/>
    <property type="match status" value="1"/>
</dbReference>
<evidence type="ECO:0000259" key="2">
    <source>
        <dbReference type="Pfam" id="PF07179"/>
    </source>
</evidence>
<reference evidence="4" key="1">
    <citation type="journal article" date="2019" name="Int. J. Syst. Evol. Microbiol.">
        <title>The Global Catalogue of Microorganisms (GCM) 10K type strain sequencing project: providing services to taxonomists for standard genome sequencing and annotation.</title>
        <authorList>
            <consortium name="The Broad Institute Genomics Platform"/>
            <consortium name="The Broad Institute Genome Sequencing Center for Infectious Disease"/>
            <person name="Wu L."/>
            <person name="Ma J."/>
        </authorList>
    </citation>
    <scope>NUCLEOTIDE SEQUENCE [LARGE SCALE GENOMIC DNA]</scope>
    <source>
        <strain evidence="4">JCM 17808</strain>
    </source>
</reference>
<keyword evidence="4" id="KW-1185">Reference proteome</keyword>
<accession>A0ABP8IZN1</accession>
<dbReference type="EMBL" id="BAABGL010000001">
    <property type="protein sequence ID" value="GAA4382229.1"/>
    <property type="molecule type" value="Genomic_DNA"/>
</dbReference>
<sequence length="274" mass="28711">MTEDTPGAPESRDLPAHLTGMTAGNTADSAGVPWEGRDLKPNPFSGDTGLAEPQLTAALDAVTAAPFDPAAHRGVLTALRGARVYAPVLPTAVEHTTDERGLVHDNSSEMAMVRLAADDGRECTPCFSDIPALTAWGTAARPVPIEAERLCVAAIEEGAQLVVIDPGSAHPFLLRRTALWAFVQDQPWTPAWADGEVARAAGRIAGQFDWIARVGLAPAGRSVHLAGPELALVLGVDRLPEPGETAALRQALSADAEFVERVDSMVISIDPALG</sequence>
<proteinExistence type="predicted"/>
<dbReference type="InterPro" id="IPR009839">
    <property type="entry name" value="SseB_N"/>
</dbReference>
<evidence type="ECO:0000313" key="4">
    <source>
        <dbReference type="Proteomes" id="UP001500642"/>
    </source>
</evidence>
<name>A0ABP8IZN1_9MICO</name>
<dbReference type="Proteomes" id="UP001500642">
    <property type="component" value="Unassembled WGS sequence"/>
</dbReference>
<feature type="domain" description="SseB protein N-terminal" evidence="2">
    <location>
        <begin position="55"/>
        <end position="181"/>
    </location>
</feature>
<evidence type="ECO:0000313" key="3">
    <source>
        <dbReference type="EMBL" id="GAA4382229.1"/>
    </source>
</evidence>
<gene>
    <name evidence="3" type="ORF">GCM10023167_00450</name>
</gene>
<organism evidence="3 4">
    <name type="scientific">Brevibacterium pityocampae</name>
    <dbReference type="NCBI Taxonomy" id="506594"/>
    <lineage>
        <taxon>Bacteria</taxon>
        <taxon>Bacillati</taxon>
        <taxon>Actinomycetota</taxon>
        <taxon>Actinomycetes</taxon>
        <taxon>Micrococcales</taxon>
        <taxon>Brevibacteriaceae</taxon>
        <taxon>Brevibacterium</taxon>
    </lineage>
</organism>
<evidence type="ECO:0000256" key="1">
    <source>
        <dbReference type="SAM" id="MobiDB-lite"/>
    </source>
</evidence>
<protein>
    <recommendedName>
        <fullName evidence="2">SseB protein N-terminal domain-containing protein</fullName>
    </recommendedName>
</protein>